<dbReference type="Pfam" id="PF00208">
    <property type="entry name" value="ELFV_dehydrog"/>
    <property type="match status" value="1"/>
</dbReference>
<evidence type="ECO:0000313" key="8">
    <source>
        <dbReference type="EMBL" id="KCZ70444.1"/>
    </source>
</evidence>
<evidence type="ECO:0000256" key="4">
    <source>
        <dbReference type="ARBA" id="ARBA00023027"/>
    </source>
</evidence>
<dbReference type="Gene3D" id="3.40.50.720">
    <property type="entry name" value="NAD(P)-binding Rossmann-like Domain"/>
    <property type="match status" value="1"/>
</dbReference>
<dbReference type="Gene3D" id="3.40.50.10860">
    <property type="entry name" value="Leucine Dehydrogenase, chain A, domain 1"/>
    <property type="match status" value="1"/>
</dbReference>
<feature type="domain" description="Glutamate/phenylalanine/leucine/valine/L-tryptophan dehydrogenase C-terminal" evidence="7">
    <location>
        <begin position="184"/>
        <end position="386"/>
    </location>
</feature>
<evidence type="ECO:0000259" key="7">
    <source>
        <dbReference type="SMART" id="SM00839"/>
    </source>
</evidence>
<dbReference type="InterPro" id="IPR036291">
    <property type="entry name" value="NAD(P)-bd_dom_sf"/>
</dbReference>
<keyword evidence="3 6" id="KW-0560">Oxidoreductase</keyword>
<keyword evidence="9" id="KW-1185">Reference proteome</keyword>
<dbReference type="InterPro" id="IPR006096">
    <property type="entry name" value="Glu/Leu/Phe/Val/Trp_DH_C"/>
</dbReference>
<protein>
    <submittedName>
        <fullName evidence="8">Glutamate dehydrogenase/leucine dehydrogenase</fullName>
        <ecNumber evidence="8">1.4.1.9</ecNumber>
    </submittedName>
</protein>
<sequence length="389" mass="42240">MIVAYVLLDELTSPGSGIYKFDDNLSMTLVEGGNIIPMITIKNLNIPGYEEVIFCQDDEAGLKAIIAIHDTTLGPAVGGTRMLPYGTEDEALADVLRLSRAMTYKAAAAGLDFGGGKAVIIGDARRDKSEKLLRAFGRFVESFDGRFLTAEDVGTSPEDMRVIGQETEYATCPPDIPEANWQTSFITAFGIFRGIQASVMEMYGSDSLSGIRIAIQGIGKVGDKLARILHAEGAKLTIADLDRSRLLAISKELGAAVVEPHEIYQVDTDILAPCALGGVLNDDIIPLLGCNIVAGAANNQLADERHAEELSKKGILYAPDYIINAGGLISTLYDIGECDRQTVIHRTAEIYDRLRVIFDIARLEKISTQVAADRMVEERIRQAKRDMAK</sequence>
<evidence type="ECO:0000256" key="3">
    <source>
        <dbReference type="ARBA" id="ARBA00023002"/>
    </source>
</evidence>
<feature type="active site" description="Proton donor/acceptor" evidence="5">
    <location>
        <position position="117"/>
    </location>
</feature>
<dbReference type="PANTHER" id="PTHR42722:SF1">
    <property type="entry name" value="VALINE DEHYDROGENASE"/>
    <property type="match status" value="1"/>
</dbReference>
<dbReference type="Proteomes" id="UP000027153">
    <property type="component" value="Unassembled WGS sequence"/>
</dbReference>
<proteinExistence type="inferred from homology"/>
<evidence type="ECO:0000256" key="5">
    <source>
        <dbReference type="PIRSR" id="PIRSR000188-1"/>
    </source>
</evidence>
<dbReference type="SUPFAM" id="SSF53223">
    <property type="entry name" value="Aminoacid dehydrogenase-like, N-terminal domain"/>
    <property type="match status" value="1"/>
</dbReference>
<dbReference type="Pfam" id="PF02812">
    <property type="entry name" value="ELFV_dehydrog_N"/>
    <property type="match status" value="1"/>
</dbReference>
<dbReference type="AlphaFoldDB" id="A0A062V3T0"/>
<accession>A0A062V3T0</accession>
<dbReference type="FunFam" id="3.40.50.10860:FF:000010">
    <property type="entry name" value="Leucine dehydrogenase"/>
    <property type="match status" value="1"/>
</dbReference>
<dbReference type="SUPFAM" id="SSF51735">
    <property type="entry name" value="NAD(P)-binding Rossmann-fold domains"/>
    <property type="match status" value="1"/>
</dbReference>
<keyword evidence="4" id="KW-0520">NAD</keyword>
<comment type="subunit">
    <text evidence="2">Homohexamer.</text>
</comment>
<comment type="caution">
    <text evidence="8">The sequence shown here is derived from an EMBL/GenBank/DDBJ whole genome shotgun (WGS) entry which is preliminary data.</text>
</comment>
<dbReference type="InterPro" id="IPR006095">
    <property type="entry name" value="Glu/Leu/Phe/Val/Trp_DH"/>
</dbReference>
<dbReference type="GO" id="GO:0050049">
    <property type="term" value="F:L-leucine dehydrogenase activity"/>
    <property type="evidence" value="ECO:0007669"/>
    <property type="project" value="UniProtKB-EC"/>
</dbReference>
<dbReference type="EC" id="1.4.1.9" evidence="8"/>
<evidence type="ECO:0000256" key="2">
    <source>
        <dbReference type="ARBA" id="ARBA00011643"/>
    </source>
</evidence>
<dbReference type="EMBL" id="JMIY01000008">
    <property type="protein sequence ID" value="KCZ70444.1"/>
    <property type="molecule type" value="Genomic_DNA"/>
</dbReference>
<evidence type="ECO:0000256" key="6">
    <source>
        <dbReference type="RuleBase" id="RU004417"/>
    </source>
</evidence>
<dbReference type="InterPro" id="IPR016211">
    <property type="entry name" value="Glu/Phe/Leu/Val/Trp_DH_bac/arc"/>
</dbReference>
<dbReference type="PRINTS" id="PR00082">
    <property type="entry name" value="GLFDHDRGNASE"/>
</dbReference>
<dbReference type="SMART" id="SM00839">
    <property type="entry name" value="ELFV_dehydrog"/>
    <property type="match status" value="1"/>
</dbReference>
<dbReference type="InterPro" id="IPR006097">
    <property type="entry name" value="Glu/Leu/Phe/Val/Trp_DH_dimer"/>
</dbReference>
<evidence type="ECO:0000256" key="1">
    <source>
        <dbReference type="ARBA" id="ARBA00006382"/>
    </source>
</evidence>
<dbReference type="CDD" id="cd01075">
    <property type="entry name" value="NAD_bind_Leu_Phe_Val_DH"/>
    <property type="match status" value="1"/>
</dbReference>
<dbReference type="PATRIC" id="fig|1392998.3.peg.3350"/>
<name>A0A062V3T0_9EURY</name>
<dbReference type="InterPro" id="IPR046346">
    <property type="entry name" value="Aminoacid_DH-like_N_sf"/>
</dbReference>
<dbReference type="GO" id="GO:0006520">
    <property type="term" value="P:amino acid metabolic process"/>
    <property type="evidence" value="ECO:0007669"/>
    <property type="project" value="InterPro"/>
</dbReference>
<comment type="similarity">
    <text evidence="1 6">Belongs to the Glu/Leu/Phe/Val dehydrogenases family.</text>
</comment>
<dbReference type="PANTHER" id="PTHR42722">
    <property type="entry name" value="LEUCINE DEHYDROGENASE"/>
    <property type="match status" value="1"/>
</dbReference>
<reference evidence="8 9" key="1">
    <citation type="journal article" date="2013" name="Nature">
        <title>Anaerobic oxidation of methane coupled to nitrate reduction in a novel archaeal lineage.</title>
        <authorList>
            <person name="Haroon M.F."/>
            <person name="Hu S."/>
            <person name="Shi Y."/>
            <person name="Imelfort M."/>
            <person name="Keller J."/>
            <person name="Hugenholtz P."/>
            <person name="Yuan Z."/>
            <person name="Tyson G.W."/>
        </authorList>
    </citation>
    <scope>NUCLEOTIDE SEQUENCE [LARGE SCALE GENOMIC DNA]</scope>
    <source>
        <strain evidence="8 9">ANME-2d</strain>
    </source>
</reference>
<dbReference type="PIRSF" id="PIRSF000188">
    <property type="entry name" value="Phe_leu_dh"/>
    <property type="match status" value="1"/>
</dbReference>
<evidence type="ECO:0000313" key="9">
    <source>
        <dbReference type="Proteomes" id="UP000027153"/>
    </source>
</evidence>
<organism evidence="8 9">
    <name type="scientific">Candidatus Methanoperedens nitratireducens</name>
    <dbReference type="NCBI Taxonomy" id="1392998"/>
    <lineage>
        <taxon>Archaea</taxon>
        <taxon>Methanobacteriati</taxon>
        <taxon>Methanobacteriota</taxon>
        <taxon>Stenosarchaea group</taxon>
        <taxon>Methanomicrobia</taxon>
        <taxon>Methanosarcinales</taxon>
        <taxon>ANME-2 cluster</taxon>
        <taxon>Candidatus Methanoperedentaceae</taxon>
        <taxon>Candidatus Methanoperedens</taxon>
    </lineage>
</organism>
<gene>
    <name evidence="8" type="ORF">ANME2D_03359</name>
</gene>